<evidence type="ECO:0000313" key="3">
    <source>
        <dbReference type="Proteomes" id="UP001299970"/>
    </source>
</evidence>
<proteinExistence type="predicted"/>
<keyword evidence="2" id="KW-0413">Isomerase</keyword>
<dbReference type="RefSeq" id="WP_241036388.1">
    <property type="nucleotide sequence ID" value="NZ_BAAAJF010000002.1"/>
</dbReference>
<keyword evidence="3" id="KW-1185">Reference proteome</keyword>
<dbReference type="InterPro" id="IPR013022">
    <property type="entry name" value="Xyl_isomerase-like_TIM-brl"/>
</dbReference>
<name>A0ABS9TDI0_9PSEU</name>
<dbReference type="InterPro" id="IPR050312">
    <property type="entry name" value="IolE/XylAMocC-like"/>
</dbReference>
<dbReference type="InterPro" id="IPR036237">
    <property type="entry name" value="Xyl_isomerase-like_sf"/>
</dbReference>
<protein>
    <submittedName>
        <fullName evidence="2">Sugar phosphate isomerase/epimerase</fullName>
    </submittedName>
</protein>
<dbReference type="PANTHER" id="PTHR12110:SF41">
    <property type="entry name" value="INOSOSE DEHYDRATASE"/>
    <property type="match status" value="1"/>
</dbReference>
<organism evidence="2 3">
    <name type="scientific">Pseudonocardia alaniniphila</name>
    <dbReference type="NCBI Taxonomy" id="75291"/>
    <lineage>
        <taxon>Bacteria</taxon>
        <taxon>Bacillati</taxon>
        <taxon>Actinomycetota</taxon>
        <taxon>Actinomycetes</taxon>
        <taxon>Pseudonocardiales</taxon>
        <taxon>Pseudonocardiaceae</taxon>
        <taxon>Pseudonocardia</taxon>
    </lineage>
</organism>
<dbReference type="Gene3D" id="3.20.20.150">
    <property type="entry name" value="Divalent-metal-dependent TIM barrel enzymes"/>
    <property type="match status" value="1"/>
</dbReference>
<reference evidence="2 3" key="1">
    <citation type="submission" date="2022-03" db="EMBL/GenBank/DDBJ databases">
        <title>Pseudonocardia alaer sp. nov., a novel actinomycete isolated from reed forest soil.</title>
        <authorList>
            <person name="Wang L."/>
        </authorList>
    </citation>
    <scope>NUCLEOTIDE SEQUENCE [LARGE SCALE GENOMIC DNA]</scope>
    <source>
        <strain evidence="2 3">Y-16303</strain>
    </source>
</reference>
<evidence type="ECO:0000313" key="2">
    <source>
        <dbReference type="EMBL" id="MCH6166356.1"/>
    </source>
</evidence>
<dbReference type="SUPFAM" id="SSF51658">
    <property type="entry name" value="Xylose isomerase-like"/>
    <property type="match status" value="1"/>
</dbReference>
<dbReference type="EMBL" id="JAKXMK010000009">
    <property type="protein sequence ID" value="MCH6166356.1"/>
    <property type="molecule type" value="Genomic_DNA"/>
</dbReference>
<accession>A0ABS9TDI0</accession>
<dbReference type="Proteomes" id="UP001299970">
    <property type="component" value="Unassembled WGS sequence"/>
</dbReference>
<feature type="domain" description="Xylose isomerase-like TIM barrel" evidence="1">
    <location>
        <begin position="34"/>
        <end position="219"/>
    </location>
</feature>
<sequence>MTRASVTVAPLSVQLYTVREMLDADLAGTLHRIAALGFTQVEPFAFTTYGEALGHAMADAGLTAPTTHQRFIGEDAEPVFAAAAAMGIGTVIDPRVDRGRWGSVADVEQVAADLNAAAALAARHGVRVGYHNHAQELEIVLDGRTALEVFAENLADGVMLEVDTYWAAVAGQDPVALLRRLGDRVEAVHLKDGPATTDVKDQVAVGHGGMPIREIIDAAPHTLRVIELDDSRDDRFQAVADSYAWLAAEGLV</sequence>
<comment type="caution">
    <text evidence="2">The sequence shown here is derived from an EMBL/GenBank/DDBJ whole genome shotgun (WGS) entry which is preliminary data.</text>
</comment>
<dbReference type="Pfam" id="PF01261">
    <property type="entry name" value="AP_endonuc_2"/>
    <property type="match status" value="1"/>
</dbReference>
<gene>
    <name evidence="2" type="ORF">MMF94_11730</name>
</gene>
<dbReference type="PANTHER" id="PTHR12110">
    <property type="entry name" value="HYDROXYPYRUVATE ISOMERASE"/>
    <property type="match status" value="1"/>
</dbReference>
<evidence type="ECO:0000259" key="1">
    <source>
        <dbReference type="Pfam" id="PF01261"/>
    </source>
</evidence>
<dbReference type="GO" id="GO:0016853">
    <property type="term" value="F:isomerase activity"/>
    <property type="evidence" value="ECO:0007669"/>
    <property type="project" value="UniProtKB-KW"/>
</dbReference>